<sequence length="360" mass="41171">MPEVAEVAHVVSLLKKSIIGSKILKITGADDLIIQTPLTFTGTIKKVGRHGKYFWITVDEGKKVGHLIMHLGMTGMVKIEGVNSHMVFMENAKISVDNEEIIVNGDSIKSKTETKSKYFKDSDKSKLQQAFEEAEIKKEVEMEEEVKEPTEQWPPKYTKFEITLDTHRLAFTDPRRLGRVRYLPQLFEIEPLSLQGPDYSKNKIDPDPTIYKPIPTFEEFKAIVIKRNKPIKALLLDQKVFAGVGNWVSDEICYRSRIHPGSNFHKFENEEILFDLYDSILSVCQQAVAIEGDIKQMEGWLMLYRWGKGKKKQPKINGESIKFETIGGRTACFVPSQKYYTNKSKIITNGKKSGSDKRKY</sequence>
<organism evidence="1 2">
    <name type="scientific">[Candida] jaroonii</name>
    <dbReference type="NCBI Taxonomy" id="467808"/>
    <lineage>
        <taxon>Eukaryota</taxon>
        <taxon>Fungi</taxon>
        <taxon>Dikarya</taxon>
        <taxon>Ascomycota</taxon>
        <taxon>Saccharomycotina</taxon>
        <taxon>Pichiomycetes</taxon>
        <taxon>Debaryomycetaceae</taxon>
        <taxon>Yamadazyma</taxon>
    </lineage>
</organism>
<dbReference type="Proteomes" id="UP001152531">
    <property type="component" value="Unassembled WGS sequence"/>
</dbReference>
<evidence type="ECO:0000313" key="1">
    <source>
        <dbReference type="EMBL" id="CAH6721996.1"/>
    </source>
</evidence>
<dbReference type="EMBL" id="CALSDN010000007">
    <property type="protein sequence ID" value="CAH6721996.1"/>
    <property type="molecule type" value="Genomic_DNA"/>
</dbReference>
<gene>
    <name evidence="1" type="ORF">CLIB1444_07S07162</name>
</gene>
<comment type="caution">
    <text evidence="1">The sequence shown here is derived from an EMBL/GenBank/DDBJ whole genome shotgun (WGS) entry which is preliminary data.</text>
</comment>
<protein>
    <submittedName>
        <fullName evidence="1">Uncharacterized protein</fullName>
    </submittedName>
</protein>
<name>A0ACA9YAB2_9ASCO</name>
<proteinExistence type="predicted"/>
<keyword evidence="2" id="KW-1185">Reference proteome</keyword>
<accession>A0ACA9YAB2</accession>
<reference evidence="1" key="1">
    <citation type="submission" date="2022-06" db="EMBL/GenBank/DDBJ databases">
        <authorList>
            <person name="Legras J.-L."/>
            <person name="Devillers H."/>
            <person name="Grondin C."/>
        </authorList>
    </citation>
    <scope>NUCLEOTIDE SEQUENCE</scope>
    <source>
        <strain evidence="1">CLIB 1444</strain>
    </source>
</reference>
<evidence type="ECO:0000313" key="2">
    <source>
        <dbReference type="Proteomes" id="UP001152531"/>
    </source>
</evidence>